<dbReference type="EMBL" id="QKZR01000007">
    <property type="protein sequence ID" value="PZX37096.1"/>
    <property type="molecule type" value="Genomic_DNA"/>
</dbReference>
<organism evidence="1 2">
    <name type="scientific">Nonlabens dokdonensis</name>
    <dbReference type="NCBI Taxonomy" id="328515"/>
    <lineage>
        <taxon>Bacteria</taxon>
        <taxon>Pseudomonadati</taxon>
        <taxon>Bacteroidota</taxon>
        <taxon>Flavobacteriia</taxon>
        <taxon>Flavobacteriales</taxon>
        <taxon>Flavobacteriaceae</taxon>
        <taxon>Nonlabens</taxon>
    </lineage>
</organism>
<evidence type="ECO:0000313" key="2">
    <source>
        <dbReference type="Proteomes" id="UP000248584"/>
    </source>
</evidence>
<evidence type="ECO:0000313" key="1">
    <source>
        <dbReference type="EMBL" id="PZX37096.1"/>
    </source>
</evidence>
<proteinExistence type="predicted"/>
<sequence>MANIFLTNPVNAALRMHECGQSEYWFYHKDTYPSDNPLMYQDLIDNAIDEVIIWDPYFNVKPPNADQNIFTNIKNDITIKILTLKGLDSTQSYLTDVHNAVKVVIAPAKDCRFGLRVINKGDVANQGGRFFHDRFLIIDSTDVYLIGSSLGYHLKSEQSTGILKVSTPDTRDFIISIFQKYWNSSNQHEIPLTYLHL</sequence>
<protein>
    <recommendedName>
        <fullName evidence="3">PLD phosphodiesterase domain-containing protein</fullName>
    </recommendedName>
</protein>
<gene>
    <name evidence="1" type="ORF">LX97_03118</name>
</gene>
<dbReference type="Proteomes" id="UP000248584">
    <property type="component" value="Unassembled WGS sequence"/>
</dbReference>
<accession>A0ABX5PUL8</accession>
<reference evidence="1 2" key="1">
    <citation type="submission" date="2018-06" db="EMBL/GenBank/DDBJ databases">
        <title>Genomic Encyclopedia of Archaeal and Bacterial Type Strains, Phase II (KMG-II): from individual species to whole genera.</title>
        <authorList>
            <person name="Goeker M."/>
        </authorList>
    </citation>
    <scope>NUCLEOTIDE SEQUENCE [LARGE SCALE GENOMIC DNA]</scope>
    <source>
        <strain evidence="1 2">DSM 17205</strain>
    </source>
</reference>
<dbReference type="SUPFAM" id="SSF56024">
    <property type="entry name" value="Phospholipase D/nuclease"/>
    <property type="match status" value="1"/>
</dbReference>
<evidence type="ECO:0008006" key="3">
    <source>
        <dbReference type="Google" id="ProtNLM"/>
    </source>
</evidence>
<comment type="caution">
    <text evidence="1">The sequence shown here is derived from an EMBL/GenBank/DDBJ whole genome shotgun (WGS) entry which is preliminary data.</text>
</comment>
<name>A0ABX5PUL8_9FLAO</name>
<keyword evidence="2" id="KW-1185">Reference proteome</keyword>
<dbReference type="RefSeq" id="WP_015363524.1">
    <property type="nucleotide sequence ID" value="NZ_QKZR01000007.1"/>
</dbReference>